<sequence length="168" mass="17745">MKFLTTTAVALALATGAAYAEDTNANATADTAAPAKMATQATANGLDMSDSTNLIRARDITGGDIYTIAKDSGKTWDTMDWNAVSSDWNGDGFDDIGEIEDIVLSPEGKMVGVVAEVGGFLDIGDKHVVIPVDATHLVPIDDGKYVVVTSQTEDQLKDAKDVDEGFWN</sequence>
<gene>
    <name evidence="3" type="ORF">RPE78_14980</name>
</gene>
<keyword evidence="3" id="KW-0614">Plasmid</keyword>
<keyword evidence="4" id="KW-1185">Reference proteome</keyword>
<feature type="domain" description="PRC-barrel" evidence="2">
    <location>
        <begin position="94"/>
        <end position="147"/>
    </location>
</feature>
<evidence type="ECO:0000313" key="3">
    <source>
        <dbReference type="EMBL" id="WRY35142.1"/>
    </source>
</evidence>
<protein>
    <submittedName>
        <fullName evidence="3">PRC-barrel domain-containing protein</fullName>
    </submittedName>
</protein>
<accession>A0ABZ1E4G5</accession>
<dbReference type="Pfam" id="PF05239">
    <property type="entry name" value="PRC"/>
    <property type="match status" value="1"/>
</dbReference>
<dbReference type="Gene3D" id="2.30.30.240">
    <property type="entry name" value="PRC-barrel domain"/>
    <property type="match status" value="1"/>
</dbReference>
<name>A0ABZ1E4G5_9RHOB</name>
<proteinExistence type="predicted"/>
<dbReference type="EMBL" id="CP135444">
    <property type="protein sequence ID" value="WRY35142.1"/>
    <property type="molecule type" value="Genomic_DNA"/>
</dbReference>
<dbReference type="Proteomes" id="UP001623290">
    <property type="component" value="Plasmid unnamed1"/>
</dbReference>
<feature type="signal peptide" evidence="1">
    <location>
        <begin position="1"/>
        <end position="20"/>
    </location>
</feature>
<evidence type="ECO:0000313" key="4">
    <source>
        <dbReference type="Proteomes" id="UP001623290"/>
    </source>
</evidence>
<evidence type="ECO:0000256" key="1">
    <source>
        <dbReference type="SAM" id="SignalP"/>
    </source>
</evidence>
<keyword evidence="1" id="KW-0732">Signal</keyword>
<dbReference type="InterPro" id="IPR027275">
    <property type="entry name" value="PRC-brl_dom"/>
</dbReference>
<evidence type="ECO:0000259" key="2">
    <source>
        <dbReference type="Pfam" id="PF05239"/>
    </source>
</evidence>
<dbReference type="InterPro" id="IPR011033">
    <property type="entry name" value="PRC_barrel-like_sf"/>
</dbReference>
<dbReference type="SUPFAM" id="SSF50346">
    <property type="entry name" value="PRC-barrel domain"/>
    <property type="match status" value="1"/>
</dbReference>
<geneLocation type="plasmid" evidence="3 4">
    <name>unnamed1</name>
</geneLocation>
<dbReference type="RefSeq" id="WP_330646884.1">
    <property type="nucleotide sequence ID" value="NZ_CP135444.1"/>
</dbReference>
<reference evidence="3 4" key="1">
    <citation type="submission" date="2023-09" db="EMBL/GenBank/DDBJ databases">
        <title>Thioclava shenzhenensis sp. nov., a multidrug resistant bacteria-antagonizing species isolated from coastal seawater.</title>
        <authorList>
            <person name="Long M."/>
        </authorList>
    </citation>
    <scope>NUCLEOTIDE SEQUENCE [LARGE SCALE GENOMIC DNA]</scope>
    <source>
        <strain evidence="3 4">FTW29</strain>
        <plasmid evidence="3 4">unnamed1</plasmid>
    </source>
</reference>
<organism evidence="3 4">
    <name type="scientific">Thioclava litoralis</name>
    <dbReference type="NCBI Taxonomy" id="3076557"/>
    <lineage>
        <taxon>Bacteria</taxon>
        <taxon>Pseudomonadati</taxon>
        <taxon>Pseudomonadota</taxon>
        <taxon>Alphaproteobacteria</taxon>
        <taxon>Rhodobacterales</taxon>
        <taxon>Paracoccaceae</taxon>
        <taxon>Thioclava</taxon>
    </lineage>
</organism>
<feature type="chain" id="PRO_5047471393" evidence="1">
    <location>
        <begin position="21"/>
        <end position="168"/>
    </location>
</feature>